<keyword evidence="1" id="KW-0812">Transmembrane</keyword>
<reference evidence="2" key="1">
    <citation type="submission" date="2016-10" db="EMBL/GenBank/DDBJ databases">
        <title>Sequence of Gallionella enrichment culture.</title>
        <authorList>
            <person name="Poehlein A."/>
            <person name="Muehling M."/>
            <person name="Daniel R."/>
        </authorList>
    </citation>
    <scope>NUCLEOTIDE SEQUENCE</scope>
</reference>
<dbReference type="Pfam" id="PF11351">
    <property type="entry name" value="GTA_holin_3TM"/>
    <property type="match status" value="1"/>
</dbReference>
<evidence type="ECO:0008006" key="3">
    <source>
        <dbReference type="Google" id="ProtNLM"/>
    </source>
</evidence>
<protein>
    <recommendedName>
        <fullName evidence="3">Holin of 3TMs, for gene-transfer release</fullName>
    </recommendedName>
</protein>
<comment type="caution">
    <text evidence="2">The sequence shown here is derived from an EMBL/GenBank/DDBJ whole genome shotgun (WGS) entry which is preliminary data.</text>
</comment>
<dbReference type="InterPro" id="IPR021497">
    <property type="entry name" value="GTA_holin_3TM"/>
</dbReference>
<sequence>MGLIDQVLGGANTLTAAGNAVQGVAEVFTANATKQMELSNAAYTTAMGETSDEFQTAGAGKFDRFVNGLNRLPRPMLALGTLALFVYAMVAPVSFTQLMVGLGYVPDPLWWLLGAIVSFYFGAREAHYFRVGRALAPQLTAAATDAAASLPAAAAPHSDTNAALDDWRGQHNR</sequence>
<gene>
    <name evidence="2" type="ORF">GALL_441070</name>
</gene>
<name>A0A1J5Q9S8_9ZZZZ</name>
<evidence type="ECO:0000256" key="1">
    <source>
        <dbReference type="SAM" id="Phobius"/>
    </source>
</evidence>
<dbReference type="AlphaFoldDB" id="A0A1J5Q9S8"/>
<dbReference type="EMBL" id="MLJW01002577">
    <property type="protein sequence ID" value="OIQ74243.1"/>
    <property type="molecule type" value="Genomic_DNA"/>
</dbReference>
<feature type="transmembrane region" description="Helical" evidence="1">
    <location>
        <begin position="77"/>
        <end position="102"/>
    </location>
</feature>
<accession>A0A1J5Q9S8</accession>
<evidence type="ECO:0000313" key="2">
    <source>
        <dbReference type="EMBL" id="OIQ74243.1"/>
    </source>
</evidence>
<organism evidence="2">
    <name type="scientific">mine drainage metagenome</name>
    <dbReference type="NCBI Taxonomy" id="410659"/>
    <lineage>
        <taxon>unclassified sequences</taxon>
        <taxon>metagenomes</taxon>
        <taxon>ecological metagenomes</taxon>
    </lineage>
</organism>
<keyword evidence="1" id="KW-1133">Transmembrane helix</keyword>
<keyword evidence="1" id="KW-0472">Membrane</keyword>
<feature type="transmembrane region" description="Helical" evidence="1">
    <location>
        <begin position="108"/>
        <end position="123"/>
    </location>
</feature>
<proteinExistence type="predicted"/>